<keyword evidence="3" id="KW-1185">Reference proteome</keyword>
<accession>I4EJQ7</accession>
<name>I4EJQ7_9BACT</name>
<evidence type="ECO:0000313" key="2">
    <source>
        <dbReference type="EMBL" id="CCF84919.1"/>
    </source>
</evidence>
<gene>
    <name evidence="2" type="ORF">NITHO_4200002</name>
</gene>
<reference evidence="2 3" key="1">
    <citation type="journal article" date="2012" name="ISME J.">
        <title>Nitrification expanded: discovery, physiology and genomics of a nitrite-oxidizing bacterium from the phylum Chloroflexi.</title>
        <authorList>
            <person name="Sorokin D.Y."/>
            <person name="Lucker S."/>
            <person name="Vejmelkova D."/>
            <person name="Kostrikina N.A."/>
            <person name="Kleerebezem R."/>
            <person name="Rijpstra W.I."/>
            <person name="Damste J.S."/>
            <person name="Le Paslier D."/>
            <person name="Muyzer G."/>
            <person name="Wagner M."/>
            <person name="van Loosdrecht M.C."/>
            <person name="Daims H."/>
        </authorList>
    </citation>
    <scope>NUCLEOTIDE SEQUENCE [LARGE SCALE GENOMIC DNA]</scope>
    <source>
        <strain evidence="3">none</strain>
    </source>
</reference>
<proteinExistence type="predicted"/>
<dbReference type="EMBL" id="CAGS01000358">
    <property type="protein sequence ID" value="CCF84919.1"/>
    <property type="molecule type" value="Genomic_DNA"/>
</dbReference>
<evidence type="ECO:0000256" key="1">
    <source>
        <dbReference type="SAM" id="MobiDB-lite"/>
    </source>
</evidence>
<protein>
    <submittedName>
        <fullName evidence="2">Uncharacterized protein</fullName>
    </submittedName>
</protein>
<sequence>MVHASIELDRSPMITRDGAVLVTPGIALGHPSILVDSAVAGGSPPGQSCEQHWSTQVDGRLKRGAPRSR</sequence>
<feature type="compositionally biased region" description="Polar residues" evidence="1">
    <location>
        <begin position="45"/>
        <end position="57"/>
    </location>
</feature>
<evidence type="ECO:0000313" key="3">
    <source>
        <dbReference type="Proteomes" id="UP000004221"/>
    </source>
</evidence>
<dbReference type="AlphaFoldDB" id="I4EJQ7"/>
<feature type="region of interest" description="Disordered" evidence="1">
    <location>
        <begin position="38"/>
        <end position="69"/>
    </location>
</feature>
<dbReference type="Proteomes" id="UP000004221">
    <property type="component" value="Unassembled WGS sequence"/>
</dbReference>
<organism evidence="2 3">
    <name type="scientific">Nitrolancea hollandica Lb</name>
    <dbReference type="NCBI Taxonomy" id="1129897"/>
    <lineage>
        <taxon>Bacteria</taxon>
        <taxon>Pseudomonadati</taxon>
        <taxon>Thermomicrobiota</taxon>
        <taxon>Thermomicrobia</taxon>
        <taxon>Sphaerobacterales</taxon>
        <taxon>Sphaerobacterineae</taxon>
        <taxon>Sphaerobacteraceae</taxon>
        <taxon>Nitrolancea</taxon>
    </lineage>
</organism>
<comment type="caution">
    <text evidence="2">The sequence shown here is derived from an EMBL/GenBank/DDBJ whole genome shotgun (WGS) entry which is preliminary data.</text>
</comment>